<feature type="chain" id="PRO_5037617604" evidence="2">
    <location>
        <begin position="24"/>
        <end position="114"/>
    </location>
</feature>
<feature type="region of interest" description="Disordered" evidence="1">
    <location>
        <begin position="75"/>
        <end position="98"/>
    </location>
</feature>
<organism evidence="3 4">
    <name type="scientific">Plectus sambesii</name>
    <dbReference type="NCBI Taxonomy" id="2011161"/>
    <lineage>
        <taxon>Eukaryota</taxon>
        <taxon>Metazoa</taxon>
        <taxon>Ecdysozoa</taxon>
        <taxon>Nematoda</taxon>
        <taxon>Chromadorea</taxon>
        <taxon>Plectida</taxon>
        <taxon>Plectina</taxon>
        <taxon>Plectoidea</taxon>
        <taxon>Plectidae</taxon>
        <taxon>Plectus</taxon>
    </lineage>
</organism>
<keyword evidence="3" id="KW-1185">Reference proteome</keyword>
<dbReference type="Proteomes" id="UP000887566">
    <property type="component" value="Unplaced"/>
</dbReference>
<proteinExistence type="predicted"/>
<feature type="signal peptide" evidence="2">
    <location>
        <begin position="1"/>
        <end position="23"/>
    </location>
</feature>
<dbReference type="WBParaSite" id="PSAMB.scaffold5311size12059.g26320.t1">
    <property type="protein sequence ID" value="PSAMB.scaffold5311size12059.g26320.t1"/>
    <property type="gene ID" value="PSAMB.scaffold5311size12059.g26320"/>
</dbReference>
<evidence type="ECO:0000256" key="2">
    <source>
        <dbReference type="SAM" id="SignalP"/>
    </source>
</evidence>
<reference evidence="4" key="1">
    <citation type="submission" date="2022-11" db="UniProtKB">
        <authorList>
            <consortium name="WormBaseParasite"/>
        </authorList>
    </citation>
    <scope>IDENTIFICATION</scope>
</reference>
<keyword evidence="2" id="KW-0732">Signal</keyword>
<evidence type="ECO:0000256" key="1">
    <source>
        <dbReference type="SAM" id="MobiDB-lite"/>
    </source>
</evidence>
<sequence>MTPIRIAFITFFVCLAISTLVSGDDGALENAGEAVDNAASDVKEWGKGAVEDTGNWIKGAGETAGDAIEDIADRKKRQTGQNGKMGQPEEAVEKYEHNEDGDPVRKYIWGKLRR</sequence>
<protein>
    <submittedName>
        <fullName evidence="4">Uncharacterized protein</fullName>
    </submittedName>
</protein>
<accession>A0A914WYJ8</accession>
<dbReference type="AlphaFoldDB" id="A0A914WYJ8"/>
<evidence type="ECO:0000313" key="3">
    <source>
        <dbReference type="Proteomes" id="UP000887566"/>
    </source>
</evidence>
<evidence type="ECO:0000313" key="4">
    <source>
        <dbReference type="WBParaSite" id="PSAMB.scaffold5311size12059.g26320.t1"/>
    </source>
</evidence>
<name>A0A914WYJ8_9BILA</name>